<dbReference type="InterPro" id="IPR009078">
    <property type="entry name" value="Ferritin-like_SF"/>
</dbReference>
<reference evidence="2 3" key="1">
    <citation type="submission" date="2021-05" db="EMBL/GenBank/DDBJ databases">
        <authorList>
            <person name="Zhang Z.D."/>
            <person name="Osman G."/>
        </authorList>
    </citation>
    <scope>NUCLEOTIDE SEQUENCE [LARGE SCALE GENOMIC DNA]</scope>
    <source>
        <strain evidence="2 3">KCTC 32217</strain>
    </source>
</reference>
<dbReference type="Gene3D" id="1.20.1260.10">
    <property type="match status" value="1"/>
</dbReference>
<dbReference type="NCBIfam" id="TIGR02284">
    <property type="entry name" value="PA2169 family four-helix-bundle protein"/>
    <property type="match status" value="1"/>
</dbReference>
<dbReference type="AlphaFoldDB" id="A0AAP2CGR2"/>
<dbReference type="InterPro" id="IPR011971">
    <property type="entry name" value="CHP02284"/>
</dbReference>
<protein>
    <submittedName>
        <fullName evidence="2">PA2169 family four-helix-bundle protein</fullName>
    </submittedName>
</protein>
<dbReference type="InterPro" id="IPR016920">
    <property type="entry name" value="UCP029477"/>
</dbReference>
<dbReference type="InterPro" id="IPR012347">
    <property type="entry name" value="Ferritin-like"/>
</dbReference>
<name>A0AAP2CGR2_9BACT</name>
<accession>A0AAP2CGR2</accession>
<gene>
    <name evidence="2" type="ORF">KI659_07215</name>
</gene>
<evidence type="ECO:0000313" key="3">
    <source>
        <dbReference type="Proteomes" id="UP001319104"/>
    </source>
</evidence>
<evidence type="ECO:0000313" key="2">
    <source>
        <dbReference type="EMBL" id="MBS9523802.1"/>
    </source>
</evidence>
<feature type="domain" description="DUF2383" evidence="1">
    <location>
        <begin position="8"/>
        <end position="116"/>
    </location>
</feature>
<sequence length="151" mass="17522">MHNQNNEILKHLHELLQTNEDSIKGYKDAADHLKEGELSTIFYRFSQQRALFKEELKKCIRELGGDESEHTDFSHEVHRLWMDFKSGLNGSDTEKIIEDCKNADKQAAKSYEKALKADPPAYVKEIIANQHRMIKGAEVQLDEFKKHPEGR</sequence>
<dbReference type="Proteomes" id="UP001319104">
    <property type="component" value="Unassembled WGS sequence"/>
</dbReference>
<dbReference type="InterPro" id="IPR019052">
    <property type="entry name" value="DUF2383"/>
</dbReference>
<dbReference type="Pfam" id="PF09537">
    <property type="entry name" value="DUF2383"/>
    <property type="match status" value="1"/>
</dbReference>
<comment type="caution">
    <text evidence="2">The sequence shown here is derived from an EMBL/GenBank/DDBJ whole genome shotgun (WGS) entry which is preliminary data.</text>
</comment>
<keyword evidence="3" id="KW-1185">Reference proteome</keyword>
<dbReference type="RefSeq" id="WP_213944689.1">
    <property type="nucleotide sequence ID" value="NZ_JAHCMY010000003.1"/>
</dbReference>
<dbReference type="SUPFAM" id="SSF47240">
    <property type="entry name" value="Ferritin-like"/>
    <property type="match status" value="1"/>
</dbReference>
<proteinExistence type="predicted"/>
<organism evidence="2 3">
    <name type="scientific">Litoribacter ruber</name>
    <dbReference type="NCBI Taxonomy" id="702568"/>
    <lineage>
        <taxon>Bacteria</taxon>
        <taxon>Pseudomonadati</taxon>
        <taxon>Bacteroidota</taxon>
        <taxon>Cytophagia</taxon>
        <taxon>Cytophagales</taxon>
        <taxon>Cyclobacteriaceae</taxon>
        <taxon>Litoribacter</taxon>
    </lineage>
</organism>
<dbReference type="PIRSF" id="PIRSF029477">
    <property type="entry name" value="UCP029477"/>
    <property type="match status" value="1"/>
</dbReference>
<evidence type="ECO:0000259" key="1">
    <source>
        <dbReference type="Pfam" id="PF09537"/>
    </source>
</evidence>
<dbReference type="EMBL" id="JAHCMY010000003">
    <property type="protein sequence ID" value="MBS9523802.1"/>
    <property type="molecule type" value="Genomic_DNA"/>
</dbReference>